<keyword evidence="2" id="KW-1185">Reference proteome</keyword>
<sequence>MRGVGKSSGRPSLTESSEVRDIVSVCKWVAQNFSVRRILLVGSSAGTCKTKKREMGPCKTRERERERDANMCRESERGLQG</sequence>
<accession>A0ACC0MUL7</accession>
<comment type="caution">
    <text evidence="1">The sequence shown here is derived from an EMBL/GenBank/DDBJ whole genome shotgun (WGS) entry which is preliminary data.</text>
</comment>
<protein>
    <submittedName>
        <fullName evidence="1">Uncharacterized protein</fullName>
    </submittedName>
</protein>
<evidence type="ECO:0000313" key="1">
    <source>
        <dbReference type="EMBL" id="KAI8544003.1"/>
    </source>
</evidence>
<reference evidence="1" key="1">
    <citation type="submission" date="2022-02" db="EMBL/GenBank/DDBJ databases">
        <title>Plant Genome Project.</title>
        <authorList>
            <person name="Zhang R.-G."/>
        </authorList>
    </citation>
    <scope>NUCLEOTIDE SEQUENCE</scope>
    <source>
        <strain evidence="1">AT1</strain>
    </source>
</reference>
<dbReference type="EMBL" id="CM046395">
    <property type="protein sequence ID" value="KAI8544003.1"/>
    <property type="molecule type" value="Genomic_DNA"/>
</dbReference>
<proteinExistence type="predicted"/>
<evidence type="ECO:0000313" key="2">
    <source>
        <dbReference type="Proteomes" id="UP001062846"/>
    </source>
</evidence>
<name>A0ACC0MUL7_RHOML</name>
<dbReference type="Proteomes" id="UP001062846">
    <property type="component" value="Chromosome 8"/>
</dbReference>
<organism evidence="1 2">
    <name type="scientific">Rhododendron molle</name>
    <name type="common">Chinese azalea</name>
    <name type="synonym">Azalea mollis</name>
    <dbReference type="NCBI Taxonomy" id="49168"/>
    <lineage>
        <taxon>Eukaryota</taxon>
        <taxon>Viridiplantae</taxon>
        <taxon>Streptophyta</taxon>
        <taxon>Embryophyta</taxon>
        <taxon>Tracheophyta</taxon>
        <taxon>Spermatophyta</taxon>
        <taxon>Magnoliopsida</taxon>
        <taxon>eudicotyledons</taxon>
        <taxon>Gunneridae</taxon>
        <taxon>Pentapetalae</taxon>
        <taxon>asterids</taxon>
        <taxon>Ericales</taxon>
        <taxon>Ericaceae</taxon>
        <taxon>Ericoideae</taxon>
        <taxon>Rhodoreae</taxon>
        <taxon>Rhododendron</taxon>
    </lineage>
</organism>
<gene>
    <name evidence="1" type="ORF">RHMOL_Rhmol08G0261400</name>
</gene>